<comment type="caution">
    <text evidence="1">The sequence shown here is derived from an EMBL/GenBank/DDBJ whole genome shotgun (WGS) entry which is preliminary data.</text>
</comment>
<evidence type="ECO:0000313" key="2">
    <source>
        <dbReference type="Proteomes" id="UP001139344"/>
    </source>
</evidence>
<dbReference type="Proteomes" id="UP001139344">
    <property type="component" value="Unassembled WGS sequence"/>
</dbReference>
<organism evidence="1 2">
    <name type="scientific">Christiangramia crocea</name>
    <dbReference type="NCBI Taxonomy" id="2904124"/>
    <lineage>
        <taxon>Bacteria</taxon>
        <taxon>Pseudomonadati</taxon>
        <taxon>Bacteroidota</taxon>
        <taxon>Flavobacteriia</taxon>
        <taxon>Flavobacteriales</taxon>
        <taxon>Flavobacteriaceae</taxon>
        <taxon>Christiangramia</taxon>
    </lineage>
</organism>
<gene>
    <name evidence="1" type="ORF">LU635_05050</name>
</gene>
<evidence type="ECO:0000313" key="1">
    <source>
        <dbReference type="EMBL" id="MCG9970997.1"/>
    </source>
</evidence>
<keyword evidence="2" id="KW-1185">Reference proteome</keyword>
<accession>A0A9X2A6Y3</accession>
<dbReference type="EMBL" id="JAJSON010000014">
    <property type="protein sequence ID" value="MCG9970997.1"/>
    <property type="molecule type" value="Genomic_DNA"/>
</dbReference>
<proteinExistence type="predicted"/>
<sequence length="341" mass="36807">MANYADAALAKAQARILSQFQAPEKRLKANGSFSPFARQTQITVPNISELRVSHQRPVDVNFLTRSKRSTTTSRAARHTGSQGDGGVVTLTWKKYVDKGSTSIKLAENTIYSDSEIIANELENMLKNIAEDVHADSIGYLDTNKSAVNAATANGSLNADATPTNFWEIASADKDFYYQYAESMLMQNYYSGEFDAIVDPVKYAQAVYQGNQGVGNATNYGYQLNNANIVQAVGLSDAAYAGGMGYFVPQGTIGAVDWTPVKNRSSYGDINSYVGGLRTIENPYLNGITCALSAYVDRADRSAVGGDEQDFVIQWEVSAEIALVKAPISTAGETTIFGVGQL</sequence>
<protein>
    <submittedName>
        <fullName evidence="1">Uncharacterized protein</fullName>
    </submittedName>
</protein>
<dbReference type="RefSeq" id="WP_240096866.1">
    <property type="nucleotide sequence ID" value="NZ_JAJSON010000014.1"/>
</dbReference>
<dbReference type="AlphaFoldDB" id="A0A9X2A6Y3"/>
<name>A0A9X2A6Y3_9FLAO</name>
<reference evidence="1" key="1">
    <citation type="submission" date="2021-12" db="EMBL/GenBank/DDBJ databases">
        <title>Description of Gramella crocea sp. nov., a new bacterium isolated from activated sludge.</title>
        <authorList>
            <person name="Zhang X."/>
        </authorList>
    </citation>
    <scope>NUCLEOTIDE SEQUENCE</scope>
    <source>
        <strain evidence="1">YB25</strain>
    </source>
</reference>